<dbReference type="RefSeq" id="WP_377066686.1">
    <property type="nucleotide sequence ID" value="NZ_JBHMEC010000003.1"/>
</dbReference>
<feature type="transmembrane region" description="Helical" evidence="1">
    <location>
        <begin position="129"/>
        <end position="153"/>
    </location>
</feature>
<dbReference type="EMBL" id="JBHMEC010000003">
    <property type="protein sequence ID" value="MFB9148603.1"/>
    <property type="molecule type" value="Genomic_DNA"/>
</dbReference>
<evidence type="ECO:0000256" key="1">
    <source>
        <dbReference type="SAM" id="Phobius"/>
    </source>
</evidence>
<dbReference type="InterPro" id="IPR009936">
    <property type="entry name" value="DUF1468"/>
</dbReference>
<comment type="caution">
    <text evidence="3">The sequence shown here is derived from an EMBL/GenBank/DDBJ whole genome shotgun (WGS) entry which is preliminary data.</text>
</comment>
<sequence length="162" mass="17373">MSHRAMQLQLGIGAILAALFLILYAIPNWVSSPSNVRNIVLSPLFWPYILGALTGLVGLGLVLSGWRLAPGSPVNESIADPGAGVLRLLAMAVLMVATFRVMPWLGMVWTSMLAFVALAFLVRTRHPATAFICAVLVPLVLYAFFAHVASVAIPQGELVRLP</sequence>
<feature type="domain" description="DUF1468" evidence="2">
    <location>
        <begin position="12"/>
        <end position="154"/>
    </location>
</feature>
<keyword evidence="1" id="KW-1133">Transmembrane helix</keyword>
<organism evidence="3 4">
    <name type="scientific">Roseovarius ramblicola</name>
    <dbReference type="NCBI Taxonomy" id="2022336"/>
    <lineage>
        <taxon>Bacteria</taxon>
        <taxon>Pseudomonadati</taxon>
        <taxon>Pseudomonadota</taxon>
        <taxon>Alphaproteobacteria</taxon>
        <taxon>Rhodobacterales</taxon>
        <taxon>Roseobacteraceae</taxon>
        <taxon>Roseovarius</taxon>
    </lineage>
</organism>
<reference evidence="3 4" key="1">
    <citation type="submission" date="2024-09" db="EMBL/GenBank/DDBJ databases">
        <authorList>
            <person name="Sun Q."/>
            <person name="Mori K."/>
        </authorList>
    </citation>
    <scope>NUCLEOTIDE SEQUENCE [LARGE SCALE GENOMIC DNA]</scope>
    <source>
        <strain evidence="3 4">CECT 9424</strain>
    </source>
</reference>
<keyword evidence="4" id="KW-1185">Reference proteome</keyword>
<accession>A0ABV5HWG0</accession>
<protein>
    <submittedName>
        <fullName evidence="3">Tripartite tricarboxylate transporter TctB family protein</fullName>
    </submittedName>
</protein>
<feature type="transmembrane region" description="Helical" evidence="1">
    <location>
        <begin position="46"/>
        <end position="66"/>
    </location>
</feature>
<dbReference type="Proteomes" id="UP001589670">
    <property type="component" value="Unassembled WGS sequence"/>
</dbReference>
<gene>
    <name evidence="3" type="ORF">ACFFU4_02425</name>
</gene>
<evidence type="ECO:0000259" key="2">
    <source>
        <dbReference type="Pfam" id="PF07331"/>
    </source>
</evidence>
<keyword evidence="1" id="KW-0812">Transmembrane</keyword>
<feature type="transmembrane region" description="Helical" evidence="1">
    <location>
        <begin position="104"/>
        <end position="122"/>
    </location>
</feature>
<feature type="transmembrane region" description="Helical" evidence="1">
    <location>
        <begin position="7"/>
        <end position="26"/>
    </location>
</feature>
<keyword evidence="1" id="KW-0472">Membrane</keyword>
<dbReference type="Pfam" id="PF07331">
    <property type="entry name" value="TctB"/>
    <property type="match status" value="1"/>
</dbReference>
<evidence type="ECO:0000313" key="3">
    <source>
        <dbReference type="EMBL" id="MFB9148603.1"/>
    </source>
</evidence>
<name>A0ABV5HWG0_9RHOB</name>
<proteinExistence type="predicted"/>
<evidence type="ECO:0000313" key="4">
    <source>
        <dbReference type="Proteomes" id="UP001589670"/>
    </source>
</evidence>